<evidence type="ECO:0000313" key="4">
    <source>
        <dbReference type="Proteomes" id="UP000008192"/>
    </source>
</evidence>
<reference evidence="4" key="1">
    <citation type="journal article" date="2012" name="PLoS Negl. Trop. Dis.">
        <title>Whole genome sequences of three Treponema pallidum ssp. pertenue strains: yaws and syphilis treponemes differ in less than 0.2% of the genome sequence.</title>
        <authorList>
            <person name="Cejkova D."/>
            <person name="Zobanikova M."/>
            <person name="Chen L."/>
            <person name="Pospisilova P."/>
            <person name="Strouhal M."/>
            <person name="Qin X."/>
            <person name="Mikalova L."/>
            <person name="Norris S.J."/>
            <person name="Muzny D.M."/>
            <person name="Gibbs R.A."/>
            <person name="Fulton L.L."/>
            <person name="Sodergren E."/>
            <person name="Weinstock G.M."/>
            <person name="Smajs D."/>
        </authorList>
    </citation>
    <scope>NUCLEOTIDE SEQUENCE [LARGE SCALE GENOMIC DNA]</scope>
    <source>
        <strain evidence="4">Gauthier</strain>
    </source>
</reference>
<feature type="domain" description="6-hydroxymethylpterin diphosphokinase MptE-like" evidence="2">
    <location>
        <begin position="2"/>
        <end position="123"/>
    </location>
</feature>
<sequence>MRACARARVTPDVVLLFDPQYWNYLHVARAVAPHALLITDISVFPAVFRLPWEYIVLAGSACPFATSLAHHDASCSPSHALPLPFVAPDLLASGGSVATSAWECARYLGATTIVYIGLDLAFPGARTHFRGALFEERAHLQSGRVAPAETTSFCALHSLPLYPVPAASDPHPGKNSPASPTGENKEQTVLTDARFSLYAVWLEAHLARYTHIKTYALEPAGRRVAGITPLRFSQLVTLLNRSAAVPHCRTMYSRRRRLYSRYRNSSVQVNCTDAVRWRRTMKSTPVHCLGHFTKKKKSAEGARNLWRALRRADTRCASPHNLEHALERTRSFLNAMPLTPTTYENKTHALYTALCTLLPTEPTYRARAHAHLFELLTRTLKFCAAYTEKEGEWREA</sequence>
<organism evidence="3 4">
    <name type="scientific">Treponema pallidum subsp. pertenue (strain Gauthier)</name>
    <dbReference type="NCBI Taxonomy" id="491080"/>
    <lineage>
        <taxon>Bacteria</taxon>
        <taxon>Pseudomonadati</taxon>
        <taxon>Spirochaetota</taxon>
        <taxon>Spirochaetia</taxon>
        <taxon>Spirochaetales</taxon>
        <taxon>Treponemataceae</taxon>
        <taxon>Treponema</taxon>
    </lineage>
</organism>
<dbReference type="Pfam" id="PF01973">
    <property type="entry name" value="MptE-like"/>
    <property type="match status" value="1"/>
</dbReference>
<dbReference type="EMBL" id="CP002376">
    <property type="protein sequence ID" value="AEZ60025.1"/>
    <property type="molecule type" value="Genomic_DNA"/>
</dbReference>
<feature type="region of interest" description="Disordered" evidence="1">
    <location>
        <begin position="167"/>
        <end position="186"/>
    </location>
</feature>
<protein>
    <recommendedName>
        <fullName evidence="2">6-hydroxymethylpterin diphosphokinase MptE-like domain-containing protein</fullName>
    </recommendedName>
</protein>
<proteinExistence type="predicted"/>
<dbReference type="PANTHER" id="PTHR41786">
    <property type="entry name" value="MOTILITY ACCESSORY FACTOR MAF"/>
    <property type="match status" value="1"/>
</dbReference>
<dbReference type="InterPro" id="IPR002826">
    <property type="entry name" value="MptE-like"/>
</dbReference>
<dbReference type="AlphaFoldDB" id="A0AAU8PUE1"/>
<dbReference type="RefSeq" id="WP_014342565.1">
    <property type="nucleotide sequence ID" value="NC_016843.1"/>
</dbReference>
<gene>
    <name evidence="3" type="ordered locus">TPEGAU_0762</name>
</gene>
<dbReference type="Proteomes" id="UP000008192">
    <property type="component" value="Chromosome"/>
</dbReference>
<name>A0AAU8PUE1_TREPG</name>
<feature type="compositionally biased region" description="Polar residues" evidence="1">
    <location>
        <begin position="176"/>
        <end position="186"/>
    </location>
</feature>
<accession>A0AAU8PUE1</accession>
<evidence type="ECO:0000259" key="2">
    <source>
        <dbReference type="Pfam" id="PF01973"/>
    </source>
</evidence>
<dbReference type="KEGG" id="tpg:TPEGAU_0762"/>
<evidence type="ECO:0000313" key="3">
    <source>
        <dbReference type="EMBL" id="AEZ60025.1"/>
    </source>
</evidence>
<dbReference type="PANTHER" id="PTHR41786:SF1">
    <property type="entry name" value="6-HYDROXYMETHYLPTERIN DIPHOSPHOKINASE MPTE-LIKE DOMAIN-CONTAINING PROTEIN"/>
    <property type="match status" value="1"/>
</dbReference>
<evidence type="ECO:0000256" key="1">
    <source>
        <dbReference type="SAM" id="MobiDB-lite"/>
    </source>
</evidence>